<dbReference type="Pfam" id="PF02567">
    <property type="entry name" value="PhzC-PhzF"/>
    <property type="match status" value="1"/>
</dbReference>
<dbReference type="EMBL" id="JAUSTF010000013">
    <property type="protein sequence ID" value="MDQ0182593.1"/>
    <property type="molecule type" value="Genomic_DNA"/>
</dbReference>
<dbReference type="Gene3D" id="3.10.310.10">
    <property type="entry name" value="Diaminopimelate Epimerase, Chain A, domain 1"/>
    <property type="match status" value="2"/>
</dbReference>
<evidence type="ECO:0000256" key="1">
    <source>
        <dbReference type="PIRSR" id="PIRSR016184-1"/>
    </source>
</evidence>
<dbReference type="Proteomes" id="UP001230951">
    <property type="component" value="Unassembled WGS sequence"/>
</dbReference>
<dbReference type="PIRSF" id="PIRSF016184">
    <property type="entry name" value="PhzC_PhzF"/>
    <property type="match status" value="1"/>
</dbReference>
<evidence type="ECO:0000313" key="4">
    <source>
        <dbReference type="Proteomes" id="UP001230951"/>
    </source>
</evidence>
<feature type="active site" evidence="1">
    <location>
        <position position="52"/>
    </location>
</feature>
<organism evidence="2 5">
    <name type="scientific">Arthrobacter bambusae</name>
    <dbReference type="NCBI Taxonomy" id="1338426"/>
    <lineage>
        <taxon>Bacteria</taxon>
        <taxon>Bacillati</taxon>
        <taxon>Actinomycetota</taxon>
        <taxon>Actinomycetes</taxon>
        <taxon>Micrococcales</taxon>
        <taxon>Micrococcaceae</taxon>
        <taxon>Arthrobacter</taxon>
    </lineage>
</organism>
<comment type="caution">
    <text evidence="2">The sequence shown here is derived from an EMBL/GenBank/DDBJ whole genome shotgun (WGS) entry which is preliminary data.</text>
</comment>
<dbReference type="InterPro" id="IPR003719">
    <property type="entry name" value="Phenazine_PhzF-like"/>
</dbReference>
<dbReference type="AlphaFoldDB" id="A0AAW8DJU5"/>
<dbReference type="PANTHER" id="PTHR13774:SF32">
    <property type="entry name" value="ANTISENSE-ENHANCING SEQUENCE 1"/>
    <property type="match status" value="1"/>
</dbReference>
<dbReference type="Proteomes" id="UP001242995">
    <property type="component" value="Unassembled WGS sequence"/>
</dbReference>
<protein>
    <submittedName>
        <fullName evidence="2">PhzF family phenazine biosynthesis protein</fullName>
    </submittedName>
</protein>
<dbReference type="NCBIfam" id="TIGR00654">
    <property type="entry name" value="PhzF_family"/>
    <property type="match status" value="1"/>
</dbReference>
<evidence type="ECO:0000313" key="2">
    <source>
        <dbReference type="EMBL" id="MDP9906915.1"/>
    </source>
</evidence>
<dbReference type="GO" id="GO:0005737">
    <property type="term" value="C:cytoplasm"/>
    <property type="evidence" value="ECO:0007669"/>
    <property type="project" value="TreeGrafter"/>
</dbReference>
<proteinExistence type="predicted"/>
<dbReference type="SUPFAM" id="SSF54506">
    <property type="entry name" value="Diaminopimelate epimerase-like"/>
    <property type="match status" value="1"/>
</dbReference>
<gene>
    <name evidence="2" type="ORF">J2S90_003902</name>
    <name evidence="3" type="ORF">J2S93_004046</name>
</gene>
<name>A0AAW8DJU5_9MICC</name>
<sequence length="283" mass="29861">MNLETMRTRPFSQVDVFTDVPYLGNPLAIVVDAEGLSADQMQHFAHWTNLSETTFLLPPSDPAADYRVRIFTGSEEFPFAGHPTLGSAHAWLAAGGVPKQDGMLVQECGAGLVKVKLDGGRLAFAAPPLTRFGPVDEGTIEQLAAGLRLPQAALLDVSWLVNGPQWIGVLLESAEQVLGLEPDLAALGDLKVGVIGPHEPGAGVDFEVRTFIPGDAMVEDPVTGSFNAGAAQWLIGSGRAPEQYVAAQGTVLGRAGRIHVTVEDGETWVGGSSVMCIQGTVRL</sequence>
<keyword evidence="4" id="KW-1185">Reference proteome</keyword>
<dbReference type="PANTHER" id="PTHR13774">
    <property type="entry name" value="PHENAZINE BIOSYNTHESIS PROTEIN"/>
    <property type="match status" value="1"/>
</dbReference>
<evidence type="ECO:0000313" key="5">
    <source>
        <dbReference type="Proteomes" id="UP001242995"/>
    </source>
</evidence>
<evidence type="ECO:0000313" key="3">
    <source>
        <dbReference type="EMBL" id="MDQ0182593.1"/>
    </source>
</evidence>
<accession>A0AAW8DJU5</accession>
<reference evidence="2 4" key="1">
    <citation type="submission" date="2023-07" db="EMBL/GenBank/DDBJ databases">
        <title>Sorghum-associated microbial communities from plants grown in Nebraska, USA.</title>
        <authorList>
            <person name="Schachtman D."/>
        </authorList>
    </citation>
    <scope>NUCLEOTIDE SEQUENCE</scope>
    <source>
        <strain evidence="2">DS1006</strain>
        <strain evidence="3 4">DS1016</strain>
    </source>
</reference>
<dbReference type="EMBL" id="JAUSRG010000015">
    <property type="protein sequence ID" value="MDP9906915.1"/>
    <property type="molecule type" value="Genomic_DNA"/>
</dbReference>
<dbReference type="GO" id="GO:0016853">
    <property type="term" value="F:isomerase activity"/>
    <property type="evidence" value="ECO:0007669"/>
    <property type="project" value="TreeGrafter"/>
</dbReference>